<dbReference type="OrthoDB" id="5854584at2759"/>
<dbReference type="Proteomes" id="UP000007797">
    <property type="component" value="Unassembled WGS sequence"/>
</dbReference>
<name>F4PS69_CACFS</name>
<dbReference type="AlphaFoldDB" id="F4PS69"/>
<feature type="transmembrane region" description="Helical" evidence="2">
    <location>
        <begin position="32"/>
        <end position="54"/>
    </location>
</feature>
<accession>F4PS69</accession>
<evidence type="ECO:0000313" key="4">
    <source>
        <dbReference type="Proteomes" id="UP000007797"/>
    </source>
</evidence>
<feature type="compositionally biased region" description="Low complexity" evidence="1">
    <location>
        <begin position="12"/>
        <end position="30"/>
    </location>
</feature>
<dbReference type="RefSeq" id="XP_004359302.1">
    <property type="nucleotide sequence ID" value="XM_004359245.1"/>
</dbReference>
<dbReference type="EMBL" id="GL883010">
    <property type="protein sequence ID" value="EGG21452.1"/>
    <property type="molecule type" value="Genomic_DNA"/>
</dbReference>
<dbReference type="KEGG" id="dfa:DFA_01336"/>
<keyword evidence="2" id="KW-1133">Transmembrane helix</keyword>
<reference evidence="4" key="1">
    <citation type="journal article" date="2011" name="Genome Res.">
        <title>Phylogeny-wide analysis of social amoeba genomes highlights ancient origins for complex intercellular communication.</title>
        <authorList>
            <person name="Heidel A.J."/>
            <person name="Lawal H.M."/>
            <person name="Felder M."/>
            <person name="Schilde C."/>
            <person name="Helps N.R."/>
            <person name="Tunggal B."/>
            <person name="Rivero F."/>
            <person name="John U."/>
            <person name="Schleicher M."/>
            <person name="Eichinger L."/>
            <person name="Platzer M."/>
            <person name="Noegel A.A."/>
            <person name="Schaap P."/>
            <person name="Gloeckner G."/>
        </authorList>
    </citation>
    <scope>NUCLEOTIDE SEQUENCE [LARGE SCALE GENOMIC DNA]</scope>
    <source>
        <strain evidence="4">SH3</strain>
    </source>
</reference>
<organism evidence="3 4">
    <name type="scientific">Cavenderia fasciculata</name>
    <name type="common">Slime mold</name>
    <name type="synonym">Dictyostelium fasciculatum</name>
    <dbReference type="NCBI Taxonomy" id="261658"/>
    <lineage>
        <taxon>Eukaryota</taxon>
        <taxon>Amoebozoa</taxon>
        <taxon>Evosea</taxon>
        <taxon>Eumycetozoa</taxon>
        <taxon>Dictyostelia</taxon>
        <taxon>Acytosteliales</taxon>
        <taxon>Cavenderiaceae</taxon>
        <taxon>Cavenderia</taxon>
    </lineage>
</organism>
<evidence type="ECO:0000256" key="2">
    <source>
        <dbReference type="SAM" id="Phobius"/>
    </source>
</evidence>
<feature type="region of interest" description="Disordered" evidence="1">
    <location>
        <begin position="1"/>
        <end position="30"/>
    </location>
</feature>
<evidence type="ECO:0000313" key="3">
    <source>
        <dbReference type="EMBL" id="EGG21452.1"/>
    </source>
</evidence>
<sequence>MKKKSQQQRDVTSSSSSSSRKKTTSSSSSSEAFILSLIGGIFASLSSVFGKIALSSSFLSSLISQDNWYIYLYNNAMEIFSQKYGFIIIAVGNSRYNSK</sequence>
<evidence type="ECO:0008006" key="5">
    <source>
        <dbReference type="Google" id="ProtNLM"/>
    </source>
</evidence>
<dbReference type="GeneID" id="14872710"/>
<gene>
    <name evidence="3" type="ORF">DFA_01336</name>
</gene>
<keyword evidence="2" id="KW-0472">Membrane</keyword>
<protein>
    <recommendedName>
        <fullName evidence="5">Transmembrane protein</fullName>
    </recommendedName>
</protein>
<evidence type="ECO:0000256" key="1">
    <source>
        <dbReference type="SAM" id="MobiDB-lite"/>
    </source>
</evidence>
<proteinExistence type="predicted"/>
<keyword evidence="2" id="KW-0812">Transmembrane</keyword>
<keyword evidence="4" id="KW-1185">Reference proteome</keyword>